<evidence type="ECO:0008006" key="3">
    <source>
        <dbReference type="Google" id="ProtNLM"/>
    </source>
</evidence>
<evidence type="ECO:0000313" key="2">
    <source>
        <dbReference type="Proteomes" id="UP000243459"/>
    </source>
</evidence>
<dbReference type="Pfam" id="PF21230">
    <property type="entry name" value="Nakanori"/>
    <property type="match status" value="1"/>
</dbReference>
<dbReference type="InterPro" id="IPR049065">
    <property type="entry name" value="Nakanori"/>
</dbReference>
<dbReference type="OMA" id="ICEEGHY"/>
<dbReference type="Proteomes" id="UP000243459">
    <property type="component" value="Chromosome 1"/>
</dbReference>
<dbReference type="EMBL" id="CM007381">
    <property type="protein sequence ID" value="ONK81213.1"/>
    <property type="molecule type" value="Genomic_DNA"/>
</dbReference>
<gene>
    <name evidence="1" type="ORF">A4U43_C01F26580</name>
</gene>
<protein>
    <recommendedName>
        <fullName evidence="3">23 kDa jasmonate-induced protein-like</fullName>
    </recommendedName>
</protein>
<dbReference type="InterPro" id="IPR053085">
    <property type="entry name" value="Jasmonate-induced_protein"/>
</dbReference>
<proteinExistence type="predicted"/>
<dbReference type="Gene3D" id="2.60.270.50">
    <property type="match status" value="1"/>
</dbReference>
<dbReference type="OrthoDB" id="1286119at2759"/>
<reference evidence="2" key="1">
    <citation type="journal article" date="2017" name="Nat. Commun.">
        <title>The asparagus genome sheds light on the origin and evolution of a young Y chromosome.</title>
        <authorList>
            <person name="Harkess A."/>
            <person name="Zhou J."/>
            <person name="Xu C."/>
            <person name="Bowers J.E."/>
            <person name="Van der Hulst R."/>
            <person name="Ayyampalayam S."/>
            <person name="Mercati F."/>
            <person name="Riccardi P."/>
            <person name="McKain M.R."/>
            <person name="Kakrana A."/>
            <person name="Tang H."/>
            <person name="Ray J."/>
            <person name="Groenendijk J."/>
            <person name="Arikit S."/>
            <person name="Mathioni S.M."/>
            <person name="Nakano M."/>
            <person name="Shan H."/>
            <person name="Telgmann-Rauber A."/>
            <person name="Kanno A."/>
            <person name="Yue Z."/>
            <person name="Chen H."/>
            <person name="Li W."/>
            <person name="Chen Y."/>
            <person name="Xu X."/>
            <person name="Zhang Y."/>
            <person name="Luo S."/>
            <person name="Chen H."/>
            <person name="Gao J."/>
            <person name="Mao Z."/>
            <person name="Pires J.C."/>
            <person name="Luo M."/>
            <person name="Kudrna D."/>
            <person name="Wing R.A."/>
            <person name="Meyers B.C."/>
            <person name="Yi K."/>
            <person name="Kong H."/>
            <person name="Lavrijsen P."/>
            <person name="Sunseri F."/>
            <person name="Falavigna A."/>
            <person name="Ye Y."/>
            <person name="Leebens-Mack J.H."/>
            <person name="Chen G."/>
        </authorList>
    </citation>
    <scope>NUCLEOTIDE SEQUENCE [LARGE SCALE GENOMIC DNA]</scope>
    <source>
        <strain evidence="2">cv. DH0086</strain>
    </source>
</reference>
<dbReference type="PANTHER" id="PTHR36482:SF5">
    <property type="entry name" value="23 KDA JASMONATE-INDUCED PROTEIN-LIKE"/>
    <property type="match status" value="1"/>
</dbReference>
<dbReference type="Gramene" id="ONK81213">
    <property type="protein sequence ID" value="ONK81213"/>
    <property type="gene ID" value="A4U43_C01F26580"/>
</dbReference>
<sequence length="216" mass="23768">METKAFGTAVTDETLKAMSQYSNKTITRFHRGHEALKLMYADGKEVAPLKYVKELRPTFGDKAATICMVYNATGDPLEYVTHHNWSGDLQGSTVYPEKIANGQWATFIHASSTVAIGTSSSGAVVYRGKNKAGADGDWMFSWNHTFSTLNGHTAYTEIREAGHFQGKELWEKLEQLTLGSKAESSDDRNGLLAKVYIQSDAVAIYRAVLFLEGADA</sequence>
<name>A0A5P1FU69_ASPOF</name>
<keyword evidence="2" id="KW-1185">Reference proteome</keyword>
<organism evidence="1 2">
    <name type="scientific">Asparagus officinalis</name>
    <name type="common">Garden asparagus</name>
    <dbReference type="NCBI Taxonomy" id="4686"/>
    <lineage>
        <taxon>Eukaryota</taxon>
        <taxon>Viridiplantae</taxon>
        <taxon>Streptophyta</taxon>
        <taxon>Embryophyta</taxon>
        <taxon>Tracheophyta</taxon>
        <taxon>Spermatophyta</taxon>
        <taxon>Magnoliopsida</taxon>
        <taxon>Liliopsida</taxon>
        <taxon>Asparagales</taxon>
        <taxon>Asparagaceae</taxon>
        <taxon>Asparagoideae</taxon>
        <taxon>Asparagus</taxon>
    </lineage>
</organism>
<dbReference type="AlphaFoldDB" id="A0A5P1FU69"/>
<dbReference type="PANTHER" id="PTHR36482">
    <property type="entry name" value="OSJNBA0024J22.15 PROTEIN"/>
    <property type="match status" value="1"/>
</dbReference>
<evidence type="ECO:0000313" key="1">
    <source>
        <dbReference type="EMBL" id="ONK81213.1"/>
    </source>
</evidence>
<accession>A0A5P1FU69</accession>